<dbReference type="EMBL" id="JBFRCH010000003">
    <property type="protein sequence ID" value="MEX3931550.1"/>
    <property type="molecule type" value="Genomic_DNA"/>
</dbReference>
<gene>
    <name evidence="1" type="ORF">AB4Y32_06955</name>
</gene>
<dbReference type="Proteomes" id="UP001558850">
    <property type="component" value="Unassembled WGS sequence"/>
</dbReference>
<name>A0ACC6TWE0_9BURK</name>
<reference evidence="1" key="1">
    <citation type="submission" date="2024-07" db="EMBL/GenBank/DDBJ databases">
        <title>A survey of Mimosa microsymbionts across Brazilian biomes reveals a high diversity of Paraburkholderia nodulating endemic species, but also that Cupriavidus is common as a symbiont of widespread species.</title>
        <authorList>
            <person name="Rouws L."/>
            <person name="Barauna A."/>
            <person name="Beukes C."/>
            <person name="Rouws J.R.C."/>
            <person name="De Faria S.M."/>
            <person name="Gross E."/>
            <person name="Bueno Dos Reis Junior F."/>
            <person name="Simon M.F."/>
            <person name="Maluk M."/>
            <person name="Odee D.W."/>
            <person name="Kenicer G."/>
            <person name="Young J.P.W."/>
            <person name="Reis V.M."/>
            <person name="Zilli J."/>
            <person name="James E.K."/>
        </authorList>
    </citation>
    <scope>NUCLEOTIDE SEQUENCE</scope>
    <source>
        <strain evidence="1">EG181B</strain>
    </source>
</reference>
<organism evidence="1 2">
    <name type="scientific">Paraburkholderia phymatum</name>
    <dbReference type="NCBI Taxonomy" id="148447"/>
    <lineage>
        <taxon>Bacteria</taxon>
        <taxon>Pseudomonadati</taxon>
        <taxon>Pseudomonadota</taxon>
        <taxon>Betaproteobacteria</taxon>
        <taxon>Burkholderiales</taxon>
        <taxon>Burkholderiaceae</taxon>
        <taxon>Paraburkholderia</taxon>
    </lineage>
</organism>
<accession>A0ACC6TWE0</accession>
<proteinExistence type="predicted"/>
<keyword evidence="2" id="KW-1185">Reference proteome</keyword>
<protein>
    <submittedName>
        <fullName evidence="1">Uncharacterized protein</fullName>
    </submittedName>
</protein>
<evidence type="ECO:0000313" key="2">
    <source>
        <dbReference type="Proteomes" id="UP001558850"/>
    </source>
</evidence>
<evidence type="ECO:0000313" key="1">
    <source>
        <dbReference type="EMBL" id="MEX3931550.1"/>
    </source>
</evidence>
<comment type="caution">
    <text evidence="1">The sequence shown here is derived from an EMBL/GenBank/DDBJ whole genome shotgun (WGS) entry which is preliminary data.</text>
</comment>
<sequence>MTQPGWKYALLAIAVVSMSLGAACKKADNTSTGAAGSSMAPAAGAMSASGAAGASGASGASQ</sequence>